<dbReference type="RefSeq" id="WP_157026765.1">
    <property type="nucleotide sequence ID" value="NZ_WQMS01000008.1"/>
</dbReference>
<comment type="caution">
    <text evidence="2">The sequence shown here is derived from an EMBL/GenBank/DDBJ whole genome shotgun (WGS) entry which is preliminary data.</text>
</comment>
<organism evidence="2 3">
    <name type="scientific">Sphingomonas horti</name>
    <dbReference type="NCBI Taxonomy" id="2682842"/>
    <lineage>
        <taxon>Bacteria</taxon>
        <taxon>Pseudomonadati</taxon>
        <taxon>Pseudomonadota</taxon>
        <taxon>Alphaproteobacteria</taxon>
        <taxon>Sphingomonadales</taxon>
        <taxon>Sphingomonadaceae</taxon>
        <taxon>Sphingomonas</taxon>
    </lineage>
</organism>
<feature type="signal peptide" evidence="1">
    <location>
        <begin position="1"/>
        <end position="17"/>
    </location>
</feature>
<keyword evidence="3" id="KW-1185">Reference proteome</keyword>
<evidence type="ECO:0008006" key="4">
    <source>
        <dbReference type="Google" id="ProtNLM"/>
    </source>
</evidence>
<reference evidence="2 3" key="1">
    <citation type="submission" date="2019-12" db="EMBL/GenBank/DDBJ databases">
        <authorList>
            <person name="Huq M.A."/>
        </authorList>
    </citation>
    <scope>NUCLEOTIDE SEQUENCE [LARGE SCALE GENOMIC DNA]</scope>
    <source>
        <strain evidence="2 3">MAH-20</strain>
    </source>
</reference>
<sequence length="247" mass="26737">MRKLILAVALVASAAVAQSVTDARRAAVMAEQTGNAPAALAAAARLENSGDFADRSLALQIRAQFLPATEVLKLPEPTSDQLLLHQIWRALRIEALARGGQLDQARDELMLMRKEGHRDKFYGNEPPQLRMAQHIAVARTNYAAKNYRGAAQRFARAAEIEAKADGPIWHQPIESALGAALLKAGDAREVHAAFGRALARQPDNVWALWGRAQSQAALGDTAASASTLAQVDRLWKGDKALLTLDRL</sequence>
<dbReference type="Gene3D" id="1.25.40.10">
    <property type="entry name" value="Tetratricopeptide repeat domain"/>
    <property type="match status" value="1"/>
</dbReference>
<evidence type="ECO:0000313" key="3">
    <source>
        <dbReference type="Proteomes" id="UP000441389"/>
    </source>
</evidence>
<feature type="chain" id="PRO_5026020249" description="Tetratricopeptide repeat protein" evidence="1">
    <location>
        <begin position="18"/>
        <end position="247"/>
    </location>
</feature>
<dbReference type="SUPFAM" id="SSF48452">
    <property type="entry name" value="TPR-like"/>
    <property type="match status" value="1"/>
</dbReference>
<evidence type="ECO:0000313" key="2">
    <source>
        <dbReference type="EMBL" id="MVO77784.1"/>
    </source>
</evidence>
<dbReference type="Proteomes" id="UP000441389">
    <property type="component" value="Unassembled WGS sequence"/>
</dbReference>
<accession>A0A6I4J0I0</accession>
<evidence type="ECO:0000256" key="1">
    <source>
        <dbReference type="SAM" id="SignalP"/>
    </source>
</evidence>
<proteinExistence type="predicted"/>
<dbReference type="PANTHER" id="PTHR45588:SF1">
    <property type="entry name" value="WW DOMAIN-CONTAINING PROTEIN"/>
    <property type="match status" value="1"/>
</dbReference>
<keyword evidence="1" id="KW-0732">Signal</keyword>
<protein>
    <recommendedName>
        <fullName evidence="4">Tetratricopeptide repeat protein</fullName>
    </recommendedName>
</protein>
<dbReference type="InterPro" id="IPR011990">
    <property type="entry name" value="TPR-like_helical_dom_sf"/>
</dbReference>
<dbReference type="EMBL" id="WQMS01000008">
    <property type="protein sequence ID" value="MVO77784.1"/>
    <property type="molecule type" value="Genomic_DNA"/>
</dbReference>
<gene>
    <name evidence="2" type="ORF">GON01_07530</name>
</gene>
<name>A0A6I4J0I0_9SPHN</name>
<dbReference type="PANTHER" id="PTHR45588">
    <property type="entry name" value="TPR DOMAIN-CONTAINING PROTEIN"/>
    <property type="match status" value="1"/>
</dbReference>
<dbReference type="AlphaFoldDB" id="A0A6I4J0I0"/>